<dbReference type="GO" id="GO:0051865">
    <property type="term" value="P:protein autoubiquitination"/>
    <property type="evidence" value="ECO:0007669"/>
    <property type="project" value="TreeGrafter"/>
</dbReference>
<feature type="compositionally biased region" description="Polar residues" evidence="5">
    <location>
        <begin position="803"/>
        <end position="812"/>
    </location>
</feature>
<dbReference type="InterPro" id="IPR017907">
    <property type="entry name" value="Znf_RING_CS"/>
</dbReference>
<feature type="region of interest" description="Disordered" evidence="5">
    <location>
        <begin position="213"/>
        <end position="240"/>
    </location>
</feature>
<dbReference type="InterPro" id="IPR001841">
    <property type="entry name" value="Znf_RING"/>
</dbReference>
<keyword evidence="1" id="KW-0479">Metal-binding</keyword>
<feature type="region of interest" description="Disordered" evidence="5">
    <location>
        <begin position="91"/>
        <end position="116"/>
    </location>
</feature>
<feature type="compositionally biased region" description="Polar residues" evidence="5">
    <location>
        <begin position="99"/>
        <end position="108"/>
    </location>
</feature>
<proteinExistence type="predicted"/>
<evidence type="ECO:0000256" key="3">
    <source>
        <dbReference type="ARBA" id="ARBA00022833"/>
    </source>
</evidence>
<feature type="compositionally biased region" description="Low complexity" evidence="5">
    <location>
        <begin position="717"/>
        <end position="729"/>
    </location>
</feature>
<keyword evidence="3" id="KW-0862">Zinc</keyword>
<dbReference type="PANTHER" id="PTHR12109:SF3">
    <property type="entry name" value="RING FINGER PROTEIN 141"/>
    <property type="match status" value="1"/>
</dbReference>
<dbReference type="EMBL" id="HBIO01025489">
    <property type="protein sequence ID" value="CAE0474697.1"/>
    <property type="molecule type" value="Transcribed_RNA"/>
</dbReference>
<keyword evidence="2 4" id="KW-0863">Zinc-finger</keyword>
<sequence length="916" mass="97950">MGMGMGVGMGMSMGMDISRAIQEHVHEVGNRNHHNQHYRHMNLNRNRDRYNASTSASASAARAVRNIRSGIGMASLGIDRDMGMTRDMRMDRDIGRNPSVHTNSSNGPGRNGAGFRMEEEDMTMPGLLSRLATVRDLSTRSSLRGAGVGAGSGGPSSSRHLASSIGFQTSTLRSGTDEGSDEGLTSVTTSAAISTPAATAGSVRGTCARTVDTRTTTHIPSATTATSGATSGTSANATSIGGELTWDTEHSHWHTDHSHLERIQREAEDTARREYLNAHRHAQQFADSLWEDDGDDYDDIIGISDEDDAIEDDDIAAIINDVELENQQASSMPDGIPTVAHSLFHQEQHHLHQLHTPYQFSPDNEGSGNGENAAQNPSTARNGNGNDNRGISSRTTAHARSRRNARSQSRDMVREIISLLDDSSDEDEDDDEVEEVIIQEDALVMRTRAAVATKKAEASSSSSSSLKVDTTADENCCICLERPKPRELSKLDGCNHLYCFHCIEKWSQRENTCPQCKTRFTKIERVHKLKRKAGARDSGSGGDNGSENTRNVKKVKNRDQRADLMQQNPLHSILTHMEAHGLNFLFRAGGPNGILDGQDSIFFGLNGGVGSRGPRERASASTSTGVGAASASVNLFPFLSRASGATAASSSSTTASSAGNSIAASIGSSLGLLSANGGMPRQFLSYPSSTRTSRSSGIPYTLGQTRAEHNEARNGTNSSLNSNSLLRNSQPPRTTRMRVSQYINRRDNHSNNNPLSTPTSTLTQPPAVSTSRARARDGRALSPPVGNSDLAFASLERAGTFGGSNSSNRPFHSNNTSDGIGNGNGNDNGSRGLDSNGGMGSTTGGASNTLTSADFLPPVTRWRAAPSSVSGSVSQSARRRRRALRRAASATRHRSYVEGSGRDNVLEIIDSSDEEN</sequence>
<dbReference type="InterPro" id="IPR058746">
    <property type="entry name" value="Znf_RING-type_Topors"/>
</dbReference>
<accession>A0A7S3VED5</accession>
<dbReference type="AlphaFoldDB" id="A0A7S3VED5"/>
<dbReference type="CDD" id="cd16574">
    <property type="entry name" value="RING-HC_Topors"/>
    <property type="match status" value="1"/>
</dbReference>
<organism evidence="7">
    <name type="scientific">Chaetoceros debilis</name>
    <dbReference type="NCBI Taxonomy" id="122233"/>
    <lineage>
        <taxon>Eukaryota</taxon>
        <taxon>Sar</taxon>
        <taxon>Stramenopiles</taxon>
        <taxon>Ochrophyta</taxon>
        <taxon>Bacillariophyta</taxon>
        <taxon>Coscinodiscophyceae</taxon>
        <taxon>Chaetocerotophycidae</taxon>
        <taxon>Chaetocerotales</taxon>
        <taxon>Chaetocerotaceae</taxon>
        <taxon>Chaetoceros</taxon>
    </lineage>
</organism>
<evidence type="ECO:0000256" key="1">
    <source>
        <dbReference type="ARBA" id="ARBA00022723"/>
    </source>
</evidence>
<dbReference type="InterPro" id="IPR047126">
    <property type="entry name" value="RNF141-like"/>
</dbReference>
<feature type="region of interest" description="Disordered" evidence="5">
    <location>
        <begin position="801"/>
        <end position="852"/>
    </location>
</feature>
<dbReference type="PROSITE" id="PS00518">
    <property type="entry name" value="ZF_RING_1"/>
    <property type="match status" value="1"/>
</dbReference>
<dbReference type="PROSITE" id="PS50089">
    <property type="entry name" value="ZF_RING_2"/>
    <property type="match status" value="1"/>
</dbReference>
<gene>
    <name evidence="7" type="ORF">CDEB00056_LOCUS19550</name>
</gene>
<dbReference type="InterPro" id="IPR013083">
    <property type="entry name" value="Znf_RING/FYVE/PHD"/>
</dbReference>
<reference evidence="7" key="1">
    <citation type="submission" date="2021-01" db="EMBL/GenBank/DDBJ databases">
        <authorList>
            <person name="Corre E."/>
            <person name="Pelletier E."/>
            <person name="Niang G."/>
            <person name="Scheremetjew M."/>
            <person name="Finn R."/>
            <person name="Kale V."/>
            <person name="Holt S."/>
            <person name="Cochrane G."/>
            <person name="Meng A."/>
            <person name="Brown T."/>
            <person name="Cohen L."/>
        </authorList>
    </citation>
    <scope>NUCLEOTIDE SEQUENCE</scope>
    <source>
        <strain evidence="7">MM31A-1</strain>
    </source>
</reference>
<feature type="region of interest" description="Disordered" evidence="5">
    <location>
        <begin position="143"/>
        <end position="162"/>
    </location>
</feature>
<feature type="region of interest" description="Disordered" evidence="5">
    <location>
        <begin position="864"/>
        <end position="896"/>
    </location>
</feature>
<feature type="domain" description="RING-type" evidence="6">
    <location>
        <begin position="476"/>
        <end position="517"/>
    </location>
</feature>
<feature type="region of interest" description="Disordered" evidence="5">
    <location>
        <begin position="528"/>
        <end position="557"/>
    </location>
</feature>
<dbReference type="GO" id="GO:0008270">
    <property type="term" value="F:zinc ion binding"/>
    <property type="evidence" value="ECO:0007669"/>
    <property type="project" value="UniProtKB-KW"/>
</dbReference>
<feature type="region of interest" description="Disordered" evidence="5">
    <location>
        <begin position="706"/>
        <end position="788"/>
    </location>
</feature>
<dbReference type="Gene3D" id="3.30.40.10">
    <property type="entry name" value="Zinc/RING finger domain, C3HC4 (zinc finger)"/>
    <property type="match status" value="1"/>
</dbReference>
<evidence type="ECO:0000256" key="2">
    <source>
        <dbReference type="ARBA" id="ARBA00022771"/>
    </source>
</evidence>
<feature type="compositionally biased region" description="Polar residues" evidence="5">
    <location>
        <begin position="357"/>
        <end position="391"/>
    </location>
</feature>
<dbReference type="SMART" id="SM00184">
    <property type="entry name" value="RING"/>
    <property type="match status" value="1"/>
</dbReference>
<evidence type="ECO:0000256" key="4">
    <source>
        <dbReference type="PROSITE-ProRule" id="PRU00175"/>
    </source>
</evidence>
<evidence type="ECO:0000313" key="7">
    <source>
        <dbReference type="EMBL" id="CAE0474697.1"/>
    </source>
</evidence>
<feature type="compositionally biased region" description="Polar residues" evidence="5">
    <location>
        <begin position="730"/>
        <end position="743"/>
    </location>
</feature>
<protein>
    <recommendedName>
        <fullName evidence="6">RING-type domain-containing protein</fullName>
    </recommendedName>
</protein>
<dbReference type="Pfam" id="PF13639">
    <property type="entry name" value="zf-RING_2"/>
    <property type="match status" value="1"/>
</dbReference>
<feature type="compositionally biased region" description="Low complexity" evidence="5">
    <location>
        <begin position="750"/>
        <end position="766"/>
    </location>
</feature>
<feature type="region of interest" description="Disordered" evidence="5">
    <location>
        <begin position="357"/>
        <end position="410"/>
    </location>
</feature>
<dbReference type="PANTHER" id="PTHR12109">
    <property type="entry name" value="RING FINGER PROTEIN 141-RELATED"/>
    <property type="match status" value="1"/>
</dbReference>
<feature type="compositionally biased region" description="Low complexity" evidence="5">
    <location>
        <begin position="864"/>
        <end position="876"/>
    </location>
</feature>
<dbReference type="SUPFAM" id="SSF57850">
    <property type="entry name" value="RING/U-box"/>
    <property type="match status" value="1"/>
</dbReference>
<dbReference type="GO" id="GO:0004842">
    <property type="term" value="F:ubiquitin-protein transferase activity"/>
    <property type="evidence" value="ECO:0007669"/>
    <property type="project" value="TreeGrafter"/>
</dbReference>
<evidence type="ECO:0000259" key="6">
    <source>
        <dbReference type="PROSITE" id="PS50089"/>
    </source>
</evidence>
<evidence type="ECO:0000256" key="5">
    <source>
        <dbReference type="SAM" id="MobiDB-lite"/>
    </source>
</evidence>
<name>A0A7S3VED5_9STRA</name>